<proteinExistence type="predicted"/>
<keyword evidence="1" id="KW-1133">Transmembrane helix</keyword>
<organism evidence="3 4">
    <name type="scientific">Paenibacillus brasilensis</name>
    <dbReference type="NCBI Taxonomy" id="128574"/>
    <lineage>
        <taxon>Bacteria</taxon>
        <taxon>Bacillati</taxon>
        <taxon>Bacillota</taxon>
        <taxon>Bacilli</taxon>
        <taxon>Bacillales</taxon>
        <taxon>Paenibacillaceae</taxon>
        <taxon>Paenibacillus</taxon>
    </lineage>
</organism>
<feature type="transmembrane region" description="Helical" evidence="1">
    <location>
        <begin position="52"/>
        <end position="72"/>
    </location>
</feature>
<dbReference type="Proteomes" id="UP001242811">
    <property type="component" value="Unassembled WGS sequence"/>
</dbReference>
<gene>
    <name evidence="3" type="ORF">QOZ95_005455</name>
</gene>
<dbReference type="Gene3D" id="1.10.357.10">
    <property type="entry name" value="Tetracycline Repressor, domain 2"/>
    <property type="match status" value="1"/>
</dbReference>
<keyword evidence="1" id="KW-0812">Transmembrane</keyword>
<protein>
    <recommendedName>
        <fullName evidence="2">HTH-type transcriptional repressor Sco4008 C-terminal domain-containing protein</fullName>
    </recommendedName>
</protein>
<evidence type="ECO:0000256" key="1">
    <source>
        <dbReference type="SAM" id="Phobius"/>
    </source>
</evidence>
<sequence>MRQEFSILLWHPDLFRLMAWYGLEQKVDNLTERASVQQKEIKELMNAQNAGLVGTTFTPGILLTAVMALATVGPRQILLVRRTTLVH</sequence>
<reference evidence="3 4" key="1">
    <citation type="submission" date="2023-07" db="EMBL/GenBank/DDBJ databases">
        <title>Genomic Encyclopedia of Type Strains, Phase IV (KMG-IV): sequencing the most valuable type-strain genomes for metagenomic binning, comparative biology and taxonomic classification.</title>
        <authorList>
            <person name="Goeker M."/>
        </authorList>
    </citation>
    <scope>NUCLEOTIDE SEQUENCE [LARGE SCALE GENOMIC DNA]</scope>
    <source>
        <strain evidence="3 4">DSM 14914</strain>
    </source>
</reference>
<evidence type="ECO:0000259" key="2">
    <source>
        <dbReference type="Pfam" id="PF17926"/>
    </source>
</evidence>
<feature type="domain" description="HTH-type transcriptional repressor Sco4008 C-terminal" evidence="2">
    <location>
        <begin position="8"/>
        <end position="72"/>
    </location>
</feature>
<comment type="caution">
    <text evidence="3">The sequence shown here is derived from an EMBL/GenBank/DDBJ whole genome shotgun (WGS) entry which is preliminary data.</text>
</comment>
<dbReference type="Pfam" id="PF17926">
    <property type="entry name" value="TetR_C_21"/>
    <property type="match status" value="1"/>
</dbReference>
<evidence type="ECO:0000313" key="3">
    <source>
        <dbReference type="EMBL" id="MDQ0497236.1"/>
    </source>
</evidence>
<dbReference type="InterPro" id="IPR041467">
    <property type="entry name" value="Sco4008_C"/>
</dbReference>
<dbReference type="RefSeq" id="WP_152380405.1">
    <property type="nucleotide sequence ID" value="NZ_CP045298.1"/>
</dbReference>
<evidence type="ECO:0000313" key="4">
    <source>
        <dbReference type="Proteomes" id="UP001242811"/>
    </source>
</evidence>
<dbReference type="EMBL" id="JAUSWA010000063">
    <property type="protein sequence ID" value="MDQ0497236.1"/>
    <property type="molecule type" value="Genomic_DNA"/>
</dbReference>
<keyword evidence="1" id="KW-0472">Membrane</keyword>
<accession>A0ABU0L7F1</accession>
<name>A0ABU0L7F1_9BACL</name>
<keyword evidence="4" id="KW-1185">Reference proteome</keyword>